<dbReference type="Proteomes" id="UP000218334">
    <property type="component" value="Unassembled WGS sequence"/>
</dbReference>
<dbReference type="AlphaFoldDB" id="A0A2H3BNV9"/>
<evidence type="ECO:0000256" key="1">
    <source>
        <dbReference type="SAM" id="Coils"/>
    </source>
</evidence>
<proteinExistence type="predicted"/>
<reference evidence="3" key="1">
    <citation type="journal article" date="2017" name="Nat. Ecol. Evol.">
        <title>Genome expansion and lineage-specific genetic innovations in the forest pathogenic fungi Armillaria.</title>
        <authorList>
            <person name="Sipos G."/>
            <person name="Prasanna A.N."/>
            <person name="Walter M.C."/>
            <person name="O'Connor E."/>
            <person name="Balint B."/>
            <person name="Krizsan K."/>
            <person name="Kiss B."/>
            <person name="Hess J."/>
            <person name="Varga T."/>
            <person name="Slot J."/>
            <person name="Riley R."/>
            <person name="Boka B."/>
            <person name="Rigling D."/>
            <person name="Barry K."/>
            <person name="Lee J."/>
            <person name="Mihaltcheva S."/>
            <person name="LaButti K."/>
            <person name="Lipzen A."/>
            <person name="Waldron R."/>
            <person name="Moloney N.M."/>
            <person name="Sperisen C."/>
            <person name="Kredics L."/>
            <person name="Vagvoelgyi C."/>
            <person name="Patrignani A."/>
            <person name="Fitzpatrick D."/>
            <person name="Nagy I."/>
            <person name="Doyle S."/>
            <person name="Anderson J.B."/>
            <person name="Grigoriev I.V."/>
            <person name="Gueldener U."/>
            <person name="Muensterkoetter M."/>
            <person name="Nagy L.G."/>
        </authorList>
    </citation>
    <scope>NUCLEOTIDE SEQUENCE [LARGE SCALE GENOMIC DNA]</scope>
    <source>
        <strain evidence="3">28-4</strain>
    </source>
</reference>
<feature type="coiled-coil region" evidence="1">
    <location>
        <begin position="2"/>
        <end position="103"/>
    </location>
</feature>
<name>A0A2H3BNV9_9AGAR</name>
<keyword evidence="3" id="KW-1185">Reference proteome</keyword>
<dbReference type="EMBL" id="KZ293445">
    <property type="protein sequence ID" value="PBK65553.1"/>
    <property type="molecule type" value="Genomic_DNA"/>
</dbReference>
<organism evidence="2 3">
    <name type="scientific">Armillaria solidipes</name>
    <dbReference type="NCBI Taxonomy" id="1076256"/>
    <lineage>
        <taxon>Eukaryota</taxon>
        <taxon>Fungi</taxon>
        <taxon>Dikarya</taxon>
        <taxon>Basidiomycota</taxon>
        <taxon>Agaricomycotina</taxon>
        <taxon>Agaricomycetes</taxon>
        <taxon>Agaricomycetidae</taxon>
        <taxon>Agaricales</taxon>
        <taxon>Marasmiineae</taxon>
        <taxon>Physalacriaceae</taxon>
        <taxon>Armillaria</taxon>
    </lineage>
</organism>
<accession>A0A2H3BNV9</accession>
<gene>
    <name evidence="2" type="ORF">ARMSODRAFT_1022348</name>
</gene>
<keyword evidence="1" id="KW-0175">Coiled coil</keyword>
<evidence type="ECO:0000313" key="2">
    <source>
        <dbReference type="EMBL" id="PBK65553.1"/>
    </source>
</evidence>
<sequence length="161" mass="18754">MHVKELAKAKRAQEEAENLVANYEEQLEKIQEDIQNDADKEIAEAKRAQDEETESLVADYKKFYEEELEEIRKEIQDDADKEIAEAKQARDKAEDLVAIYAERLEDICEDADRRIDPSELNECITCEKCAKYSWYPFMLCTLRIRGFYALIAAPVHPADFQ</sequence>
<protein>
    <submittedName>
        <fullName evidence="2">Uncharacterized protein</fullName>
    </submittedName>
</protein>
<evidence type="ECO:0000313" key="3">
    <source>
        <dbReference type="Proteomes" id="UP000218334"/>
    </source>
</evidence>